<dbReference type="AlphaFoldDB" id="A0A8S4RV24"/>
<reference evidence="2" key="1">
    <citation type="submission" date="2022-03" db="EMBL/GenBank/DDBJ databases">
        <authorList>
            <person name="Lindestad O."/>
        </authorList>
    </citation>
    <scope>NUCLEOTIDE SEQUENCE</scope>
</reference>
<dbReference type="EMBL" id="CAKXAJ010025535">
    <property type="protein sequence ID" value="CAH2240647.1"/>
    <property type="molecule type" value="Genomic_DNA"/>
</dbReference>
<proteinExistence type="predicted"/>
<feature type="region of interest" description="Disordered" evidence="1">
    <location>
        <begin position="1"/>
        <end position="86"/>
    </location>
</feature>
<name>A0A8S4RV24_9NEOP</name>
<protein>
    <submittedName>
        <fullName evidence="2">Jg14242 protein</fullName>
    </submittedName>
</protein>
<gene>
    <name evidence="2" type="primary">jg14242</name>
    <name evidence="2" type="ORF">PAEG_LOCUS17215</name>
</gene>
<accession>A0A8S4RV24</accession>
<sequence length="86" mass="9270">MHTCDHLHGIVPALDRPITGRPLPQEILQSPLPARQKNDDVDDARSFGFDNIDTRAGDDFADSDAGTLHGRDKPTGPKPMMAGPSP</sequence>
<organism evidence="2 3">
    <name type="scientific">Pararge aegeria aegeria</name>
    <dbReference type="NCBI Taxonomy" id="348720"/>
    <lineage>
        <taxon>Eukaryota</taxon>
        <taxon>Metazoa</taxon>
        <taxon>Ecdysozoa</taxon>
        <taxon>Arthropoda</taxon>
        <taxon>Hexapoda</taxon>
        <taxon>Insecta</taxon>
        <taxon>Pterygota</taxon>
        <taxon>Neoptera</taxon>
        <taxon>Endopterygota</taxon>
        <taxon>Lepidoptera</taxon>
        <taxon>Glossata</taxon>
        <taxon>Ditrysia</taxon>
        <taxon>Papilionoidea</taxon>
        <taxon>Nymphalidae</taxon>
        <taxon>Satyrinae</taxon>
        <taxon>Satyrini</taxon>
        <taxon>Parargina</taxon>
        <taxon>Pararge</taxon>
    </lineage>
</organism>
<evidence type="ECO:0000313" key="3">
    <source>
        <dbReference type="Proteomes" id="UP000838756"/>
    </source>
</evidence>
<keyword evidence="3" id="KW-1185">Reference proteome</keyword>
<dbReference type="Proteomes" id="UP000838756">
    <property type="component" value="Unassembled WGS sequence"/>
</dbReference>
<comment type="caution">
    <text evidence="2">The sequence shown here is derived from an EMBL/GenBank/DDBJ whole genome shotgun (WGS) entry which is preliminary data.</text>
</comment>
<evidence type="ECO:0000256" key="1">
    <source>
        <dbReference type="SAM" id="MobiDB-lite"/>
    </source>
</evidence>
<feature type="compositionally biased region" description="Basic and acidic residues" evidence="1">
    <location>
        <begin position="36"/>
        <end position="45"/>
    </location>
</feature>
<evidence type="ECO:0000313" key="2">
    <source>
        <dbReference type="EMBL" id="CAH2240647.1"/>
    </source>
</evidence>